<dbReference type="CDD" id="cd23159">
    <property type="entry name" value="Prefoldin_URI1"/>
    <property type="match status" value="1"/>
</dbReference>
<evidence type="ECO:0000313" key="9">
    <source>
        <dbReference type="Proteomes" id="UP000279307"/>
    </source>
</evidence>
<gene>
    <name evidence="7" type="ORF">DMN91_001473</name>
    <name evidence="6" type="ORF">X777_11227</name>
</gene>
<dbReference type="InterPro" id="IPR009053">
    <property type="entry name" value="Prefoldin"/>
</dbReference>
<dbReference type="GO" id="GO:0003682">
    <property type="term" value="F:chromatin binding"/>
    <property type="evidence" value="ECO:0007669"/>
    <property type="project" value="TreeGrafter"/>
</dbReference>
<evidence type="ECO:0000313" key="7">
    <source>
        <dbReference type="EMBL" id="RLU25317.1"/>
    </source>
</evidence>
<dbReference type="PANTHER" id="PTHR15111:SF0">
    <property type="entry name" value="UNCONVENTIONAL PREFOLDIN RPB5 INTERACTOR 1"/>
    <property type="match status" value="1"/>
</dbReference>
<evidence type="ECO:0000256" key="2">
    <source>
        <dbReference type="ARBA" id="ARBA00023242"/>
    </source>
</evidence>
<evidence type="ECO:0000256" key="1">
    <source>
        <dbReference type="ARBA" id="ARBA00004123"/>
    </source>
</evidence>
<dbReference type="GO" id="GO:0005634">
    <property type="term" value="C:nucleus"/>
    <property type="evidence" value="ECO:0007669"/>
    <property type="project" value="UniProtKB-SubCell"/>
</dbReference>
<protein>
    <submittedName>
        <fullName evidence="6">RNA polymerase II subunit 5-mediating protein-like protein</fullName>
    </submittedName>
</protein>
<feature type="coiled-coil region" evidence="4">
    <location>
        <begin position="163"/>
        <end position="220"/>
    </location>
</feature>
<dbReference type="GO" id="GO:0019212">
    <property type="term" value="F:phosphatase inhibitor activity"/>
    <property type="evidence" value="ECO:0007669"/>
    <property type="project" value="TreeGrafter"/>
</dbReference>
<reference evidence="7 9" key="2">
    <citation type="journal article" date="2018" name="Genome Res.">
        <title>The genomic architecture and molecular evolution of ant odorant receptors.</title>
        <authorList>
            <person name="McKenzie S.K."/>
            <person name="Kronauer D.J.C."/>
        </authorList>
    </citation>
    <scope>NUCLEOTIDE SEQUENCE [LARGE SCALE GENOMIC DNA]</scope>
    <source>
        <strain evidence="7">Clonal line C1</strain>
    </source>
</reference>
<evidence type="ECO:0000313" key="6">
    <source>
        <dbReference type="EMBL" id="EZA50164.1"/>
    </source>
</evidence>
<feature type="compositionally biased region" description="Polar residues" evidence="5">
    <location>
        <begin position="404"/>
        <end position="413"/>
    </location>
</feature>
<accession>A0A026W558</accession>
<proteinExistence type="inferred from homology"/>
<dbReference type="GO" id="GO:0003714">
    <property type="term" value="F:transcription corepressor activity"/>
    <property type="evidence" value="ECO:0007669"/>
    <property type="project" value="TreeGrafter"/>
</dbReference>
<dbReference type="InterPro" id="IPR004127">
    <property type="entry name" value="Prefoldin_subunit_alpha"/>
</dbReference>
<name>A0A026W558_OOCBI</name>
<dbReference type="SUPFAM" id="SSF46579">
    <property type="entry name" value="Prefoldin"/>
    <property type="match status" value="1"/>
</dbReference>
<evidence type="ECO:0000256" key="5">
    <source>
        <dbReference type="SAM" id="MobiDB-lite"/>
    </source>
</evidence>
<feature type="region of interest" description="Disordered" evidence="5">
    <location>
        <begin position="397"/>
        <end position="430"/>
    </location>
</feature>
<keyword evidence="8" id="KW-1185">Reference proteome</keyword>
<dbReference type="OrthoDB" id="21413at2759"/>
<keyword evidence="4" id="KW-0175">Coiled coil</keyword>
<dbReference type="EMBL" id="KK107474">
    <property type="protein sequence ID" value="EZA50164.1"/>
    <property type="molecule type" value="Genomic_DNA"/>
</dbReference>
<dbReference type="STRING" id="2015173.A0A026W558"/>
<organism evidence="6 8">
    <name type="scientific">Ooceraea biroi</name>
    <name type="common">Clonal raider ant</name>
    <name type="synonym">Cerapachys biroi</name>
    <dbReference type="NCBI Taxonomy" id="2015173"/>
    <lineage>
        <taxon>Eukaryota</taxon>
        <taxon>Metazoa</taxon>
        <taxon>Ecdysozoa</taxon>
        <taxon>Arthropoda</taxon>
        <taxon>Hexapoda</taxon>
        <taxon>Insecta</taxon>
        <taxon>Pterygota</taxon>
        <taxon>Neoptera</taxon>
        <taxon>Endopterygota</taxon>
        <taxon>Hymenoptera</taxon>
        <taxon>Apocrita</taxon>
        <taxon>Aculeata</taxon>
        <taxon>Formicoidea</taxon>
        <taxon>Formicidae</taxon>
        <taxon>Dorylinae</taxon>
        <taxon>Ooceraea</taxon>
    </lineage>
</organism>
<dbReference type="Proteomes" id="UP000279307">
    <property type="component" value="Chromosome 2"/>
</dbReference>
<evidence type="ECO:0000256" key="3">
    <source>
        <dbReference type="ARBA" id="ARBA00038295"/>
    </source>
</evidence>
<dbReference type="InterPro" id="IPR052255">
    <property type="entry name" value="RNA_pol_II_subunit5-mediator"/>
</dbReference>
<dbReference type="EMBL" id="QOIP01000002">
    <property type="protein sequence ID" value="RLU25317.1"/>
    <property type="molecule type" value="Genomic_DNA"/>
</dbReference>
<comment type="subcellular location">
    <subcellularLocation>
        <location evidence="1">Nucleus</location>
    </subcellularLocation>
</comment>
<keyword evidence="2" id="KW-0539">Nucleus</keyword>
<dbReference type="AlphaFoldDB" id="A0A026W558"/>
<evidence type="ECO:0000313" key="8">
    <source>
        <dbReference type="Proteomes" id="UP000053097"/>
    </source>
</evidence>
<reference evidence="6 8" key="1">
    <citation type="journal article" date="2014" name="Curr. Biol.">
        <title>The genome of the clonal raider ant Cerapachys biroi.</title>
        <authorList>
            <person name="Oxley P.R."/>
            <person name="Ji L."/>
            <person name="Fetter-Pruneda I."/>
            <person name="McKenzie S.K."/>
            <person name="Li C."/>
            <person name="Hu H."/>
            <person name="Zhang G."/>
            <person name="Kronauer D.J."/>
        </authorList>
    </citation>
    <scope>NUCLEOTIDE SEQUENCE [LARGE SCALE GENOMIC DNA]</scope>
</reference>
<sequence>MDNTAINVATIGPEQIKYYHHMLLNNVLVQKLEHNEKQVKIWNEYKDKYKKIIEGLQVYPLSLSEKCMIPVGKWALIRGKLTHTNEVLVCLGSGYFVRYSSSQAIALCNRRIAYADEMLKNLETERNFYEMKQILPLNNDVFEEKDRKDILEYWNEDKLDEWRIQHKQREKEYRQKLTNLREKEEIDIHTEEHLFKRLDELELEEELEDEICRLETEQEKFYNDDLENGEVYDESDDTSSESDVITTEMIEKELREKVLQRNKVTGHTLELNSDVMQNKILNTNPVKSELSDVIINSDQERSLEFRNTSPSVHRRRVSFVEPCAVENEDNTEKEISQRICFTPQDDTHDEDSEDENDIVRIEFSHSSYIPDITEPNTEIMSPGDIYKVFGTPKSILKRSPNDMIPNQISSPLQEDSSTETEDESDHNKYSVYNSVIKEVEDRKISTNIVNNTSKKTDKKEIVSRFKLSRSKRNDI</sequence>
<dbReference type="Gene3D" id="1.10.287.370">
    <property type="match status" value="1"/>
</dbReference>
<reference evidence="7" key="3">
    <citation type="submission" date="2018-07" db="EMBL/GenBank/DDBJ databases">
        <authorList>
            <person name="Mckenzie S.K."/>
            <person name="Kronauer D.J.C."/>
        </authorList>
    </citation>
    <scope>NUCLEOTIDE SEQUENCE</scope>
    <source>
        <strain evidence="7">Clonal line C1</strain>
    </source>
</reference>
<comment type="similarity">
    <text evidence="3">Belongs to the RNA polymerase II subunit 5-mediating protein family.</text>
</comment>
<dbReference type="GO" id="GO:0000122">
    <property type="term" value="P:negative regulation of transcription by RNA polymerase II"/>
    <property type="evidence" value="ECO:0007669"/>
    <property type="project" value="TreeGrafter"/>
</dbReference>
<dbReference type="OMA" id="CMVPIGK"/>
<evidence type="ECO:0000256" key="4">
    <source>
        <dbReference type="SAM" id="Coils"/>
    </source>
</evidence>
<dbReference type="PANTHER" id="PTHR15111">
    <property type="entry name" value="RNA POLYMERASE II SUBUNIT 5-MEDIATING PROTEIN NNX3"/>
    <property type="match status" value="1"/>
</dbReference>
<dbReference type="Proteomes" id="UP000053097">
    <property type="component" value="Unassembled WGS sequence"/>
</dbReference>
<dbReference type="Pfam" id="PF02996">
    <property type="entry name" value="Prefoldin"/>
    <property type="match status" value="1"/>
</dbReference>